<keyword evidence="2" id="KW-1185">Reference proteome</keyword>
<proteinExistence type="predicted"/>
<protein>
    <submittedName>
        <fullName evidence="1">Uncharacterized protein</fullName>
    </submittedName>
</protein>
<accession>A0A6H5GQK9</accession>
<dbReference type="EMBL" id="CADCXU010017313">
    <property type="protein sequence ID" value="CAB0006116.1"/>
    <property type="molecule type" value="Genomic_DNA"/>
</dbReference>
<organism evidence="1 2">
    <name type="scientific">Nesidiocoris tenuis</name>
    <dbReference type="NCBI Taxonomy" id="355587"/>
    <lineage>
        <taxon>Eukaryota</taxon>
        <taxon>Metazoa</taxon>
        <taxon>Ecdysozoa</taxon>
        <taxon>Arthropoda</taxon>
        <taxon>Hexapoda</taxon>
        <taxon>Insecta</taxon>
        <taxon>Pterygota</taxon>
        <taxon>Neoptera</taxon>
        <taxon>Paraneoptera</taxon>
        <taxon>Hemiptera</taxon>
        <taxon>Heteroptera</taxon>
        <taxon>Panheteroptera</taxon>
        <taxon>Cimicomorpha</taxon>
        <taxon>Miridae</taxon>
        <taxon>Dicyphina</taxon>
        <taxon>Nesidiocoris</taxon>
    </lineage>
</organism>
<evidence type="ECO:0000313" key="1">
    <source>
        <dbReference type="EMBL" id="CAB0006116.1"/>
    </source>
</evidence>
<name>A0A6H5GQK9_9HEMI</name>
<dbReference type="Proteomes" id="UP000479000">
    <property type="component" value="Unassembled WGS sequence"/>
</dbReference>
<evidence type="ECO:0000313" key="2">
    <source>
        <dbReference type="Proteomes" id="UP000479000"/>
    </source>
</evidence>
<feature type="non-terminal residue" evidence="1">
    <location>
        <position position="1"/>
    </location>
</feature>
<sequence>FMKLVPNIGITRQFAISNRSNSHSWHLPIFLSCVAPLTAYPDLNAYGTRETSEG</sequence>
<reference evidence="1 2" key="1">
    <citation type="submission" date="2020-02" db="EMBL/GenBank/DDBJ databases">
        <authorList>
            <person name="Ferguson B K."/>
        </authorList>
    </citation>
    <scope>NUCLEOTIDE SEQUENCE [LARGE SCALE GENOMIC DNA]</scope>
</reference>
<gene>
    <name evidence="1" type="ORF">NTEN_LOCUS11593</name>
</gene>
<dbReference type="AlphaFoldDB" id="A0A6H5GQK9"/>